<dbReference type="Pfam" id="PF04364">
    <property type="entry name" value="DNA_pol3_chi"/>
    <property type="match status" value="1"/>
</dbReference>
<comment type="caution">
    <text evidence="1">The sequence shown here is derived from an EMBL/GenBank/DDBJ whole genome shotgun (WGS) entry which is preliminary data.</text>
</comment>
<proteinExistence type="predicted"/>
<dbReference type="InterPro" id="IPR036768">
    <property type="entry name" value="PolIII_chi_sf"/>
</dbReference>
<dbReference type="PANTHER" id="PTHR38767:SF1">
    <property type="entry name" value="DNA POLYMERASE III SUBUNIT CHI"/>
    <property type="match status" value="1"/>
</dbReference>
<accession>A0A919B9S5</accession>
<evidence type="ECO:0000313" key="2">
    <source>
        <dbReference type="Proteomes" id="UP000623842"/>
    </source>
</evidence>
<dbReference type="InterPro" id="IPR007459">
    <property type="entry name" value="DNA_pol3_chi"/>
</dbReference>
<gene>
    <name evidence="1" type="primary">holC</name>
    <name evidence="1" type="ORF">GCM10017161_00690</name>
</gene>
<reference evidence="1" key="1">
    <citation type="journal article" date="2014" name="Int. J. Syst. Evol. Microbiol.">
        <title>Complete genome sequence of Corynebacterium casei LMG S-19264T (=DSM 44701T), isolated from a smear-ripened cheese.</title>
        <authorList>
            <consortium name="US DOE Joint Genome Institute (JGI-PGF)"/>
            <person name="Walter F."/>
            <person name="Albersmeier A."/>
            <person name="Kalinowski J."/>
            <person name="Ruckert C."/>
        </authorList>
    </citation>
    <scope>NUCLEOTIDE SEQUENCE</scope>
    <source>
        <strain evidence="1">KCTC 42731</strain>
    </source>
</reference>
<dbReference type="RefSeq" id="WP_189766734.1">
    <property type="nucleotide sequence ID" value="NZ_BNCK01000001.1"/>
</dbReference>
<evidence type="ECO:0000313" key="1">
    <source>
        <dbReference type="EMBL" id="GHF77569.1"/>
    </source>
</evidence>
<sequence length="153" mass="17522">MANTQVMFYQLEDQAGHSIALDELHACFQAAYFYRQRQRVFILAESQEQAHQIDELLWSFDPESFVPHNLIGEGPNNGSPVEISWQAPTNRRNVLINLTSTVPDFAQHFANIVDFVPHQEQLKQLARERFKAYRQLGFQIGNQTAASVSTKTD</sequence>
<dbReference type="GO" id="GO:0003887">
    <property type="term" value="F:DNA-directed DNA polymerase activity"/>
    <property type="evidence" value="ECO:0007669"/>
    <property type="project" value="InterPro"/>
</dbReference>
<reference evidence="1" key="2">
    <citation type="submission" date="2020-09" db="EMBL/GenBank/DDBJ databases">
        <authorList>
            <person name="Sun Q."/>
            <person name="Kim S."/>
        </authorList>
    </citation>
    <scope>NUCLEOTIDE SEQUENCE</scope>
    <source>
        <strain evidence="1">KCTC 42731</strain>
    </source>
</reference>
<keyword evidence="2" id="KW-1185">Reference proteome</keyword>
<dbReference type="GO" id="GO:0006260">
    <property type="term" value="P:DNA replication"/>
    <property type="evidence" value="ECO:0007669"/>
    <property type="project" value="InterPro"/>
</dbReference>
<organism evidence="1 2">
    <name type="scientific">Thalassotalea marina</name>
    <dbReference type="NCBI Taxonomy" id="1673741"/>
    <lineage>
        <taxon>Bacteria</taxon>
        <taxon>Pseudomonadati</taxon>
        <taxon>Pseudomonadota</taxon>
        <taxon>Gammaproteobacteria</taxon>
        <taxon>Alteromonadales</taxon>
        <taxon>Colwelliaceae</taxon>
        <taxon>Thalassotalea</taxon>
    </lineage>
</organism>
<protein>
    <submittedName>
        <fullName evidence="1">DNA polymerase III subunit chi</fullName>
    </submittedName>
</protein>
<dbReference type="Proteomes" id="UP000623842">
    <property type="component" value="Unassembled WGS sequence"/>
</dbReference>
<dbReference type="SUPFAM" id="SSF102400">
    <property type="entry name" value="DNA polymerase III chi subunit"/>
    <property type="match status" value="1"/>
</dbReference>
<dbReference type="GO" id="GO:0032298">
    <property type="term" value="P:positive regulation of DNA-templated DNA replication initiation"/>
    <property type="evidence" value="ECO:0007669"/>
    <property type="project" value="TreeGrafter"/>
</dbReference>
<dbReference type="GO" id="GO:0003677">
    <property type="term" value="F:DNA binding"/>
    <property type="evidence" value="ECO:0007669"/>
    <property type="project" value="InterPro"/>
</dbReference>
<dbReference type="AlphaFoldDB" id="A0A919B9S5"/>
<dbReference type="EMBL" id="BNCK01000001">
    <property type="protein sequence ID" value="GHF77569.1"/>
    <property type="molecule type" value="Genomic_DNA"/>
</dbReference>
<dbReference type="Gene3D" id="3.40.50.10110">
    <property type="entry name" value="DNA polymerase III subunit chi"/>
    <property type="match status" value="1"/>
</dbReference>
<dbReference type="PANTHER" id="PTHR38767">
    <property type="entry name" value="DNA POLYMERASE III SUBUNIT CHI"/>
    <property type="match status" value="1"/>
</dbReference>
<name>A0A919B9S5_9GAMM</name>